<dbReference type="Gene3D" id="2.60.120.650">
    <property type="entry name" value="Cupin"/>
    <property type="match status" value="1"/>
</dbReference>
<dbReference type="Proteomes" id="UP001432401">
    <property type="component" value="Unassembled WGS sequence"/>
</dbReference>
<dbReference type="Pfam" id="PF08007">
    <property type="entry name" value="JmjC_2"/>
    <property type="match status" value="1"/>
</dbReference>
<sequence>MTPTTTTDRQELRGHGATLGRLVGDTDAFLEHWERAPAVAEASADVARAFPLDRAFSLLGTPGLPVSCFRLLRDGAPVPQQEYSAARERPGPGREPFADGAALLRAYEDGATIIFEEVRLLVPEVGALASGLEEDLGFGIYCAAFLTPAGNSGARPHYDLASGLLCQVHGSKVWSVGDPSERWPATPCGDARPEFDPVLETVLRPGQTLYIPRGHPHAGAATDEPSLHVSFAIRPRTWRDVLQSYIRLGGTPEPLRELLPLDHAGRSAEDLAAEAVDRLREALRSPAD</sequence>
<dbReference type="InterPro" id="IPR003347">
    <property type="entry name" value="JmjC_dom"/>
</dbReference>
<feature type="domain" description="JmjC" evidence="4">
    <location>
        <begin position="111"/>
        <end position="250"/>
    </location>
</feature>
<keyword evidence="3" id="KW-0408">Iron</keyword>
<name>A0ABV1ZZX0_9ACTN</name>
<evidence type="ECO:0000256" key="2">
    <source>
        <dbReference type="ARBA" id="ARBA00022723"/>
    </source>
</evidence>
<keyword evidence="2" id="KW-0479">Metal-binding</keyword>
<dbReference type="SUPFAM" id="SSF51197">
    <property type="entry name" value="Clavaminate synthase-like"/>
    <property type="match status" value="1"/>
</dbReference>
<dbReference type="PANTHER" id="PTHR13096">
    <property type="entry name" value="MINA53 MYC INDUCED NUCLEAR ANTIGEN"/>
    <property type="match status" value="1"/>
</dbReference>
<evidence type="ECO:0000313" key="6">
    <source>
        <dbReference type="Proteomes" id="UP001432401"/>
    </source>
</evidence>
<comment type="cofactor">
    <cofactor evidence="1">
        <name>Fe(2+)</name>
        <dbReference type="ChEBI" id="CHEBI:29033"/>
    </cofactor>
</comment>
<dbReference type="PANTHER" id="PTHR13096:SF8">
    <property type="entry name" value="RIBOSOMAL OXYGENASE 1"/>
    <property type="match status" value="1"/>
</dbReference>
<evidence type="ECO:0000313" key="5">
    <source>
        <dbReference type="EMBL" id="MES0836657.1"/>
    </source>
</evidence>
<keyword evidence="6" id="KW-1185">Reference proteome</keyword>
<evidence type="ECO:0000259" key="4">
    <source>
        <dbReference type="PROSITE" id="PS51184"/>
    </source>
</evidence>
<organism evidence="5 6">
    <name type="scientific">Nocardiopsis tropica</name>
    <dbReference type="NCBI Taxonomy" id="109330"/>
    <lineage>
        <taxon>Bacteria</taxon>
        <taxon>Bacillati</taxon>
        <taxon>Actinomycetota</taxon>
        <taxon>Actinomycetes</taxon>
        <taxon>Streptosporangiales</taxon>
        <taxon>Nocardiopsidaceae</taxon>
        <taxon>Nocardiopsis</taxon>
    </lineage>
</organism>
<dbReference type="PROSITE" id="PS51184">
    <property type="entry name" value="JMJC"/>
    <property type="match status" value="1"/>
</dbReference>
<evidence type="ECO:0000256" key="1">
    <source>
        <dbReference type="ARBA" id="ARBA00001954"/>
    </source>
</evidence>
<gene>
    <name evidence="5" type="ORF">ABUK86_22970</name>
</gene>
<proteinExistence type="predicted"/>
<accession>A0ABV1ZZX0</accession>
<comment type="caution">
    <text evidence="5">The sequence shown here is derived from an EMBL/GenBank/DDBJ whole genome shotgun (WGS) entry which is preliminary data.</text>
</comment>
<dbReference type="RefSeq" id="WP_352985456.1">
    <property type="nucleotide sequence ID" value="NZ_JBEQNA010000012.1"/>
</dbReference>
<dbReference type="InterPro" id="IPR039994">
    <property type="entry name" value="NO66-like"/>
</dbReference>
<protein>
    <submittedName>
        <fullName evidence="5">Cupin domain-containing protein</fullName>
    </submittedName>
</protein>
<evidence type="ECO:0000256" key="3">
    <source>
        <dbReference type="ARBA" id="ARBA00023004"/>
    </source>
</evidence>
<reference evidence="5 6" key="1">
    <citation type="submission" date="2024-06" db="EMBL/GenBank/DDBJ databases">
        <authorList>
            <person name="Bataeva Y.V."/>
            <person name="Grigorian L.N."/>
            <person name="Solomentsev V.I."/>
        </authorList>
    </citation>
    <scope>NUCLEOTIDE SEQUENCE [LARGE SCALE GENOMIC DNA]</scope>
    <source>
        <strain evidence="6">SCPM-O-B-12605 (RCAM04882)</strain>
    </source>
</reference>
<dbReference type="EMBL" id="JBEQNB010000013">
    <property type="protein sequence ID" value="MES0836657.1"/>
    <property type="molecule type" value="Genomic_DNA"/>
</dbReference>